<evidence type="ECO:0000313" key="4">
    <source>
        <dbReference type="Proteomes" id="UP000521313"/>
    </source>
</evidence>
<feature type="transmembrane region" description="Helical" evidence="2">
    <location>
        <begin position="9"/>
        <end position="29"/>
    </location>
</feature>
<dbReference type="EMBL" id="JACHHD010000009">
    <property type="protein sequence ID" value="MBB5184997.1"/>
    <property type="molecule type" value="Genomic_DNA"/>
</dbReference>
<feature type="region of interest" description="Disordered" evidence="1">
    <location>
        <begin position="89"/>
        <end position="137"/>
    </location>
</feature>
<accession>A0A7W8D2P8</accession>
<feature type="compositionally biased region" description="Basic and acidic residues" evidence="1">
    <location>
        <begin position="90"/>
        <end position="112"/>
    </location>
</feature>
<dbReference type="AlphaFoldDB" id="A0A7W8D2P8"/>
<evidence type="ECO:0000256" key="1">
    <source>
        <dbReference type="SAM" id="MobiDB-lite"/>
    </source>
</evidence>
<dbReference type="Proteomes" id="UP000521313">
    <property type="component" value="Unassembled WGS sequence"/>
</dbReference>
<proteinExistence type="predicted"/>
<protein>
    <submittedName>
        <fullName evidence="3">TRAP-type C4-dicarboxylate transport system permease small subunit</fullName>
    </submittedName>
</protein>
<keyword evidence="2" id="KW-1133">Transmembrane helix</keyword>
<name>A0A7W8D2P8_9FIRM</name>
<keyword evidence="2" id="KW-0812">Transmembrane</keyword>
<organism evidence="3 4">
    <name type="scientific">Faecalicoccus acidiformans</name>
    <dbReference type="NCBI Taxonomy" id="915173"/>
    <lineage>
        <taxon>Bacteria</taxon>
        <taxon>Bacillati</taxon>
        <taxon>Bacillota</taxon>
        <taxon>Erysipelotrichia</taxon>
        <taxon>Erysipelotrichales</taxon>
        <taxon>Erysipelotrichaceae</taxon>
        <taxon>Faecalicoccus</taxon>
    </lineage>
</organism>
<reference evidence="3 4" key="1">
    <citation type="submission" date="2020-08" db="EMBL/GenBank/DDBJ databases">
        <title>Genomic Encyclopedia of Type Strains, Phase IV (KMG-IV): sequencing the most valuable type-strain genomes for metagenomic binning, comparative biology and taxonomic classification.</title>
        <authorList>
            <person name="Goeker M."/>
        </authorList>
    </citation>
    <scope>NUCLEOTIDE SEQUENCE [LARGE SCALE GENOMIC DNA]</scope>
    <source>
        <strain evidence="3 4">DSM 26963</strain>
    </source>
</reference>
<dbReference type="RefSeq" id="WP_183375470.1">
    <property type="nucleotide sequence ID" value="NZ_CALVCN010000025.1"/>
</dbReference>
<keyword evidence="2" id="KW-0472">Membrane</keyword>
<gene>
    <name evidence="3" type="ORF">HNQ43_001045</name>
</gene>
<sequence>MKNKRLSQVLYVFSVVALVYMGYTLFYSYDSITTYYAAYSSQAPVTEIFTSLISSAFTPFCMALIFYALGTIVGLLQGIRNEFEIAANQEEEKNSAENQEEIKAAKEPKEIEENTPSENSAQEEKQELPADKDPDQK</sequence>
<feature type="transmembrane region" description="Helical" evidence="2">
    <location>
        <begin position="49"/>
        <end position="76"/>
    </location>
</feature>
<evidence type="ECO:0000256" key="2">
    <source>
        <dbReference type="SAM" id="Phobius"/>
    </source>
</evidence>
<evidence type="ECO:0000313" key="3">
    <source>
        <dbReference type="EMBL" id="MBB5184997.1"/>
    </source>
</evidence>
<comment type="caution">
    <text evidence="3">The sequence shown here is derived from an EMBL/GenBank/DDBJ whole genome shotgun (WGS) entry which is preliminary data.</text>
</comment>
<feature type="compositionally biased region" description="Basic and acidic residues" evidence="1">
    <location>
        <begin position="122"/>
        <end position="137"/>
    </location>
</feature>